<reference evidence="1" key="1">
    <citation type="journal article" date="2017" name="Nature">
        <title>The sunflower genome provides insights into oil metabolism, flowering and Asterid evolution.</title>
        <authorList>
            <person name="Badouin H."/>
            <person name="Gouzy J."/>
            <person name="Grassa C.J."/>
            <person name="Murat F."/>
            <person name="Staton S.E."/>
            <person name="Cottret L."/>
            <person name="Lelandais-Briere C."/>
            <person name="Owens G.L."/>
            <person name="Carrere S."/>
            <person name="Mayjonade B."/>
            <person name="Legrand L."/>
            <person name="Gill N."/>
            <person name="Kane N.C."/>
            <person name="Bowers J.E."/>
            <person name="Hubner S."/>
            <person name="Bellec A."/>
            <person name="Berard A."/>
            <person name="Berges H."/>
            <person name="Blanchet N."/>
            <person name="Boniface M.C."/>
            <person name="Brunel D."/>
            <person name="Catrice O."/>
            <person name="Chaidir N."/>
            <person name="Claudel C."/>
            <person name="Donnadieu C."/>
            <person name="Faraut T."/>
            <person name="Fievet G."/>
            <person name="Helmstetter N."/>
            <person name="King M."/>
            <person name="Knapp S.J."/>
            <person name="Lai Z."/>
            <person name="Le Paslier M.C."/>
            <person name="Lippi Y."/>
            <person name="Lorenzon L."/>
            <person name="Mandel J.R."/>
            <person name="Marage G."/>
            <person name="Marchand G."/>
            <person name="Marquand E."/>
            <person name="Bret-Mestries E."/>
            <person name="Morien E."/>
            <person name="Nambeesan S."/>
            <person name="Nguyen T."/>
            <person name="Pegot-Espagnet P."/>
            <person name="Pouilly N."/>
            <person name="Raftis F."/>
            <person name="Sallet E."/>
            <person name="Schiex T."/>
            <person name="Thomas J."/>
            <person name="Vandecasteele C."/>
            <person name="Vares D."/>
            <person name="Vear F."/>
            <person name="Vautrin S."/>
            <person name="Crespi M."/>
            <person name="Mangin B."/>
            <person name="Burke J.M."/>
            <person name="Salse J."/>
            <person name="Munos S."/>
            <person name="Vincourt P."/>
            <person name="Rieseberg L.H."/>
            <person name="Langlade N.B."/>
        </authorList>
    </citation>
    <scope>NUCLEOTIDE SEQUENCE</scope>
    <source>
        <tissue evidence="1">Leaves</tissue>
    </source>
</reference>
<evidence type="ECO:0000313" key="2">
    <source>
        <dbReference type="Proteomes" id="UP000215914"/>
    </source>
</evidence>
<protein>
    <submittedName>
        <fullName evidence="1">Uncharacterized protein</fullName>
    </submittedName>
</protein>
<keyword evidence="2" id="KW-1185">Reference proteome</keyword>
<accession>A0A9K3IKS1</accession>
<dbReference type="Gramene" id="mRNA:HanXRQr2_Chr07g0297581">
    <property type="protein sequence ID" value="mRNA:HanXRQr2_Chr07g0297581"/>
    <property type="gene ID" value="HanXRQr2_Chr07g0297581"/>
</dbReference>
<organism evidence="1 2">
    <name type="scientific">Helianthus annuus</name>
    <name type="common">Common sunflower</name>
    <dbReference type="NCBI Taxonomy" id="4232"/>
    <lineage>
        <taxon>Eukaryota</taxon>
        <taxon>Viridiplantae</taxon>
        <taxon>Streptophyta</taxon>
        <taxon>Embryophyta</taxon>
        <taxon>Tracheophyta</taxon>
        <taxon>Spermatophyta</taxon>
        <taxon>Magnoliopsida</taxon>
        <taxon>eudicotyledons</taxon>
        <taxon>Gunneridae</taxon>
        <taxon>Pentapetalae</taxon>
        <taxon>asterids</taxon>
        <taxon>campanulids</taxon>
        <taxon>Asterales</taxon>
        <taxon>Asteraceae</taxon>
        <taxon>Asteroideae</taxon>
        <taxon>Heliantheae alliance</taxon>
        <taxon>Heliantheae</taxon>
        <taxon>Helianthus</taxon>
    </lineage>
</organism>
<dbReference type="AlphaFoldDB" id="A0A9K3IKS1"/>
<reference evidence="1" key="2">
    <citation type="submission" date="2020-06" db="EMBL/GenBank/DDBJ databases">
        <title>Helianthus annuus Genome sequencing and assembly Release 2.</title>
        <authorList>
            <person name="Gouzy J."/>
            <person name="Langlade N."/>
            <person name="Munos S."/>
        </authorList>
    </citation>
    <scope>NUCLEOTIDE SEQUENCE</scope>
    <source>
        <tissue evidence="1">Leaves</tissue>
    </source>
</reference>
<proteinExistence type="predicted"/>
<name>A0A9K3IKS1_HELAN</name>
<sequence length="55" mass="6579">MDYDFDYIYRPSFQSRTSLLGNLIRPVRCDFRHQTHNQICACHLWLLLSGLRPLP</sequence>
<evidence type="ECO:0000313" key="1">
    <source>
        <dbReference type="EMBL" id="KAF5798834.1"/>
    </source>
</evidence>
<gene>
    <name evidence="1" type="ORF">HanXRQr2_Chr07g0297581</name>
</gene>
<dbReference type="Proteomes" id="UP000215914">
    <property type="component" value="Unassembled WGS sequence"/>
</dbReference>
<comment type="caution">
    <text evidence="1">The sequence shown here is derived from an EMBL/GenBank/DDBJ whole genome shotgun (WGS) entry which is preliminary data.</text>
</comment>
<dbReference type="EMBL" id="MNCJ02000322">
    <property type="protein sequence ID" value="KAF5798834.1"/>
    <property type="molecule type" value="Genomic_DNA"/>
</dbReference>